<dbReference type="RefSeq" id="WP_159433245.1">
    <property type="nucleotide sequence ID" value="NZ_FQZB01000010.1"/>
</dbReference>
<dbReference type="STRING" id="1121302.SAMN02745163_02500"/>
<evidence type="ECO:0000313" key="1">
    <source>
        <dbReference type="EMBL" id="SHJ74782.1"/>
    </source>
</evidence>
<dbReference type="EMBL" id="FQZB01000010">
    <property type="protein sequence ID" value="SHJ74782.1"/>
    <property type="molecule type" value="Genomic_DNA"/>
</dbReference>
<gene>
    <name evidence="1" type="ORF">SAMN02745163_02500</name>
</gene>
<organism evidence="1 2">
    <name type="scientific">Clostridium cavendishii DSM 21758</name>
    <dbReference type="NCBI Taxonomy" id="1121302"/>
    <lineage>
        <taxon>Bacteria</taxon>
        <taxon>Bacillati</taxon>
        <taxon>Bacillota</taxon>
        <taxon>Clostridia</taxon>
        <taxon>Eubacteriales</taxon>
        <taxon>Clostridiaceae</taxon>
        <taxon>Clostridium</taxon>
    </lineage>
</organism>
<name>A0A1M6LUK1_9CLOT</name>
<evidence type="ECO:0000313" key="2">
    <source>
        <dbReference type="Proteomes" id="UP000184310"/>
    </source>
</evidence>
<dbReference type="OrthoDB" id="9929808at2"/>
<reference evidence="1 2" key="1">
    <citation type="submission" date="2016-11" db="EMBL/GenBank/DDBJ databases">
        <authorList>
            <person name="Jaros S."/>
            <person name="Januszkiewicz K."/>
            <person name="Wedrychowicz H."/>
        </authorList>
    </citation>
    <scope>NUCLEOTIDE SEQUENCE [LARGE SCALE GENOMIC DNA]</scope>
    <source>
        <strain evidence="1 2">DSM 21758</strain>
    </source>
</reference>
<protein>
    <submittedName>
        <fullName evidence="1">Uncharacterized protein</fullName>
    </submittedName>
</protein>
<dbReference type="Proteomes" id="UP000184310">
    <property type="component" value="Unassembled WGS sequence"/>
</dbReference>
<accession>A0A1M6LUK1</accession>
<sequence>MKDELVKLLSEYKETEKCMEMGMDWLSDKEYAKGKLDLVKVIIADLEKLSKEV</sequence>
<keyword evidence="2" id="KW-1185">Reference proteome</keyword>
<proteinExistence type="predicted"/>
<dbReference type="AlphaFoldDB" id="A0A1M6LUK1"/>